<proteinExistence type="predicted"/>
<dbReference type="Proteomes" id="UP000001919">
    <property type="component" value="Chromosome"/>
</dbReference>
<keyword evidence="2" id="KW-0732">Signal</keyword>
<dbReference type="KEGG" id="bfa:Bfae_12070"/>
<dbReference type="Pfam" id="PF19843">
    <property type="entry name" value="DUF6318"/>
    <property type="match status" value="1"/>
</dbReference>
<dbReference type="PROSITE" id="PS51257">
    <property type="entry name" value="PROKAR_LIPOPROTEIN"/>
    <property type="match status" value="1"/>
</dbReference>
<evidence type="ECO:0000256" key="1">
    <source>
        <dbReference type="SAM" id="MobiDB-lite"/>
    </source>
</evidence>
<name>C7MBU4_BRAFD</name>
<dbReference type="STRING" id="446465.Bfae_12070"/>
<feature type="compositionally biased region" description="Gly residues" evidence="1">
    <location>
        <begin position="43"/>
        <end position="56"/>
    </location>
</feature>
<dbReference type="HOGENOM" id="CLU_1281135_0_0_11"/>
<dbReference type="eggNOG" id="ENOG5032B9U">
    <property type="taxonomic scope" value="Bacteria"/>
</dbReference>
<feature type="chain" id="PRO_5002978317" description="DUF6318 domain-containing protein" evidence="2">
    <location>
        <begin position="23"/>
        <end position="215"/>
    </location>
</feature>
<organism evidence="4 5">
    <name type="scientific">Brachybacterium faecium (strain ATCC 43885 / DSM 4810 / JCM 11609 / LMG 19847 / NBRC 14762 / NCIMB 9860 / 6-10)</name>
    <dbReference type="NCBI Taxonomy" id="446465"/>
    <lineage>
        <taxon>Bacteria</taxon>
        <taxon>Bacillati</taxon>
        <taxon>Actinomycetota</taxon>
        <taxon>Actinomycetes</taxon>
        <taxon>Micrococcales</taxon>
        <taxon>Dermabacteraceae</taxon>
        <taxon>Brachybacterium</taxon>
    </lineage>
</organism>
<feature type="domain" description="DUF6318" evidence="3">
    <location>
        <begin position="68"/>
        <end position="169"/>
    </location>
</feature>
<dbReference type="AlphaFoldDB" id="C7MBU4"/>
<dbReference type="OrthoDB" id="4794447at2"/>
<evidence type="ECO:0000313" key="4">
    <source>
        <dbReference type="EMBL" id="ACU85051.1"/>
    </source>
</evidence>
<feature type="signal peptide" evidence="2">
    <location>
        <begin position="1"/>
        <end position="22"/>
    </location>
</feature>
<evidence type="ECO:0000256" key="2">
    <source>
        <dbReference type="SAM" id="SignalP"/>
    </source>
</evidence>
<protein>
    <recommendedName>
        <fullName evidence="3">DUF6318 domain-containing protein</fullName>
    </recommendedName>
</protein>
<feature type="region of interest" description="Disordered" evidence="1">
    <location>
        <begin position="26"/>
        <end position="81"/>
    </location>
</feature>
<dbReference type="EMBL" id="CP001643">
    <property type="protein sequence ID" value="ACU85051.1"/>
    <property type="molecule type" value="Genomic_DNA"/>
</dbReference>
<keyword evidence="5" id="KW-1185">Reference proteome</keyword>
<sequence>MPRRLFSAAAAGALLLGLAACGDTTDGPVTAPPPDLGIAAPSDGGGDPAPSDGGGEQTDPSADAPDIPPPDPADFAGMDENTPEGAEQAFRYYIAVSMWAHQSGDDSLATNLQDQSCNSCDDFLETYRELIEHDETWGEFTVADISIRAHESNNFDYEVAYDFTTTPHERPKDDFSGSVDVGELEYSTVGGMTWTGTSWLVKGISAEWGNDVLTS</sequence>
<evidence type="ECO:0000313" key="5">
    <source>
        <dbReference type="Proteomes" id="UP000001919"/>
    </source>
</evidence>
<evidence type="ECO:0000259" key="3">
    <source>
        <dbReference type="Pfam" id="PF19843"/>
    </source>
</evidence>
<dbReference type="InterPro" id="IPR046281">
    <property type="entry name" value="DUF6318"/>
</dbReference>
<accession>C7MBU4</accession>
<reference evidence="4 5" key="1">
    <citation type="journal article" date="2009" name="Stand. Genomic Sci.">
        <title>Complete genome sequence of Brachybacterium faecium type strain (Schefferle 6-10).</title>
        <authorList>
            <person name="Lapidus A."/>
            <person name="Pukall R."/>
            <person name="Labuttii K."/>
            <person name="Copeland A."/>
            <person name="Del Rio T.G."/>
            <person name="Nolan M."/>
            <person name="Chen F."/>
            <person name="Lucas S."/>
            <person name="Tice H."/>
            <person name="Cheng J.F."/>
            <person name="Bruce D."/>
            <person name="Goodwin L."/>
            <person name="Pitluck S."/>
            <person name="Rohde M."/>
            <person name="Goker M."/>
            <person name="Pati A."/>
            <person name="Ivanova N."/>
            <person name="Mavrommatis K."/>
            <person name="Chen A."/>
            <person name="Palaniappan K."/>
            <person name="D'haeseleer P."/>
            <person name="Chain P."/>
            <person name="Bristow J."/>
            <person name="Eisen J.A."/>
            <person name="Markowitz V."/>
            <person name="Hugenholtz P."/>
            <person name="Kyrpides N.C."/>
            <person name="Klenk H.P."/>
        </authorList>
    </citation>
    <scope>NUCLEOTIDE SEQUENCE [LARGE SCALE GENOMIC DNA]</scope>
    <source>
        <strain evidence="5">ATCC 43885 / DSM 4810 / JCM 11609 / LMG 19847 / NBRC 14762 / NCIMB 9860 / 6-10</strain>
    </source>
</reference>
<gene>
    <name evidence="4" type="ordered locus">Bfae_12070</name>
</gene>